<dbReference type="EMBL" id="JACAZI010000014">
    <property type="protein sequence ID" value="KAF7344921.1"/>
    <property type="molecule type" value="Genomic_DNA"/>
</dbReference>
<dbReference type="GO" id="GO:0016705">
    <property type="term" value="F:oxidoreductase activity, acting on paired donors, with incorporation or reduction of molecular oxygen"/>
    <property type="evidence" value="ECO:0007669"/>
    <property type="project" value="InterPro"/>
</dbReference>
<evidence type="ECO:0000256" key="1">
    <source>
        <dbReference type="ARBA" id="ARBA00001971"/>
    </source>
</evidence>
<dbReference type="SUPFAM" id="SSF48264">
    <property type="entry name" value="Cytochrome P450"/>
    <property type="match status" value="1"/>
</dbReference>
<organism evidence="13 14">
    <name type="scientific">Mycena venus</name>
    <dbReference type="NCBI Taxonomy" id="2733690"/>
    <lineage>
        <taxon>Eukaryota</taxon>
        <taxon>Fungi</taxon>
        <taxon>Dikarya</taxon>
        <taxon>Basidiomycota</taxon>
        <taxon>Agaricomycotina</taxon>
        <taxon>Agaricomycetes</taxon>
        <taxon>Agaricomycetidae</taxon>
        <taxon>Agaricales</taxon>
        <taxon>Marasmiineae</taxon>
        <taxon>Mycenaceae</taxon>
        <taxon>Mycena</taxon>
    </lineage>
</organism>
<evidence type="ECO:0000256" key="8">
    <source>
        <dbReference type="ARBA" id="ARBA00022989"/>
    </source>
</evidence>
<dbReference type="PANTHER" id="PTHR24305">
    <property type="entry name" value="CYTOCHROME P450"/>
    <property type="match status" value="1"/>
</dbReference>
<evidence type="ECO:0000256" key="9">
    <source>
        <dbReference type="ARBA" id="ARBA00023002"/>
    </source>
</evidence>
<dbReference type="Gene3D" id="1.10.630.10">
    <property type="entry name" value="Cytochrome P450"/>
    <property type="match status" value="1"/>
</dbReference>
<name>A0A8H7CQW3_9AGAR</name>
<dbReference type="Proteomes" id="UP000620124">
    <property type="component" value="Unassembled WGS sequence"/>
</dbReference>
<comment type="subcellular location">
    <subcellularLocation>
        <location evidence="2">Membrane</location>
    </subcellularLocation>
</comment>
<dbReference type="GO" id="GO:0004497">
    <property type="term" value="F:monooxygenase activity"/>
    <property type="evidence" value="ECO:0007669"/>
    <property type="project" value="UniProtKB-KW"/>
</dbReference>
<comment type="similarity">
    <text evidence="4">Belongs to the cytochrome P450 family.</text>
</comment>
<evidence type="ECO:0000256" key="2">
    <source>
        <dbReference type="ARBA" id="ARBA00004370"/>
    </source>
</evidence>
<protein>
    <submittedName>
        <fullName evidence="13">Cytochrome P450</fullName>
    </submittedName>
</protein>
<sequence length="444" mass="49970">MAVYLVFRRRSTIHNIPGPFSPSWIFGHMLQLLLPAEYGDHEFNWQKLYGPVYRVKGCFGQDRLMVSDPLALQHILNSNHFEHGPSIDNAVGLLFEEKCVMAAKGETHKRLRAAMHIGFTASAARECLPLFERIAQAVTERFEELPGLPADIIPVLSEATLDAISQAILSSSTQDLGEDFPRFRTLASSQSAVQILADVVAVRLPKWVWRAAIHLPTTTFNTIRTAKCFAREIGERTVREKMEAGRQGQTDVFDMLLDLGRWEKRRNALTKEEVAAQTGILLIAGQDNTTSLLAFGLLELARHPQFQKELRAEIHHFLGNRSEGFIYDNMPLLNAFIKVSSWPLPGALQERMAIQDTVIPLTGAIKTSTGELMNQIIVRKGQIVSMAIASYHRLETLWGEDSHEFRPSRWLDGTAYQGQALGPYANLFVNPHFWRSLLDDMTVV</sequence>
<evidence type="ECO:0000256" key="12">
    <source>
        <dbReference type="ARBA" id="ARBA00023136"/>
    </source>
</evidence>
<dbReference type="InterPro" id="IPR001128">
    <property type="entry name" value="Cyt_P450"/>
</dbReference>
<evidence type="ECO:0000256" key="11">
    <source>
        <dbReference type="ARBA" id="ARBA00023033"/>
    </source>
</evidence>
<evidence type="ECO:0000313" key="14">
    <source>
        <dbReference type="Proteomes" id="UP000620124"/>
    </source>
</evidence>
<keyword evidence="7" id="KW-0479">Metal-binding</keyword>
<dbReference type="AlphaFoldDB" id="A0A8H7CQW3"/>
<keyword evidence="5" id="KW-0349">Heme</keyword>
<dbReference type="OrthoDB" id="1470350at2759"/>
<dbReference type="GO" id="GO:0005506">
    <property type="term" value="F:iron ion binding"/>
    <property type="evidence" value="ECO:0007669"/>
    <property type="project" value="InterPro"/>
</dbReference>
<keyword evidence="12" id="KW-0472">Membrane</keyword>
<keyword evidence="9" id="KW-0560">Oxidoreductase</keyword>
<evidence type="ECO:0000256" key="4">
    <source>
        <dbReference type="ARBA" id="ARBA00010617"/>
    </source>
</evidence>
<dbReference type="InterPro" id="IPR036396">
    <property type="entry name" value="Cyt_P450_sf"/>
</dbReference>
<keyword evidence="14" id="KW-1185">Reference proteome</keyword>
<evidence type="ECO:0000256" key="5">
    <source>
        <dbReference type="ARBA" id="ARBA00022617"/>
    </source>
</evidence>
<comment type="cofactor">
    <cofactor evidence="1">
        <name>heme</name>
        <dbReference type="ChEBI" id="CHEBI:30413"/>
    </cofactor>
</comment>
<dbReference type="GO" id="GO:0020037">
    <property type="term" value="F:heme binding"/>
    <property type="evidence" value="ECO:0007669"/>
    <property type="project" value="InterPro"/>
</dbReference>
<evidence type="ECO:0000256" key="3">
    <source>
        <dbReference type="ARBA" id="ARBA00004721"/>
    </source>
</evidence>
<keyword evidence="11" id="KW-0503">Monooxygenase</keyword>
<gene>
    <name evidence="13" type="ORF">MVEN_01654500</name>
</gene>
<keyword evidence="8" id="KW-1133">Transmembrane helix</keyword>
<dbReference type="InterPro" id="IPR050121">
    <property type="entry name" value="Cytochrome_P450_monoxygenase"/>
</dbReference>
<keyword evidence="6" id="KW-0812">Transmembrane</keyword>
<evidence type="ECO:0000313" key="13">
    <source>
        <dbReference type="EMBL" id="KAF7344921.1"/>
    </source>
</evidence>
<dbReference type="Pfam" id="PF00067">
    <property type="entry name" value="p450"/>
    <property type="match status" value="1"/>
</dbReference>
<accession>A0A8H7CQW3</accession>
<comment type="pathway">
    <text evidence="3">Secondary metabolite biosynthesis; terpenoid biosynthesis.</text>
</comment>
<proteinExistence type="inferred from homology"/>
<evidence type="ECO:0000256" key="6">
    <source>
        <dbReference type="ARBA" id="ARBA00022692"/>
    </source>
</evidence>
<evidence type="ECO:0000256" key="10">
    <source>
        <dbReference type="ARBA" id="ARBA00023004"/>
    </source>
</evidence>
<comment type="caution">
    <text evidence="13">The sequence shown here is derived from an EMBL/GenBank/DDBJ whole genome shotgun (WGS) entry which is preliminary data.</text>
</comment>
<evidence type="ECO:0000256" key="7">
    <source>
        <dbReference type="ARBA" id="ARBA00022723"/>
    </source>
</evidence>
<reference evidence="13" key="1">
    <citation type="submission" date="2020-05" db="EMBL/GenBank/DDBJ databases">
        <title>Mycena genomes resolve the evolution of fungal bioluminescence.</title>
        <authorList>
            <person name="Tsai I.J."/>
        </authorList>
    </citation>
    <scope>NUCLEOTIDE SEQUENCE</scope>
    <source>
        <strain evidence="13">CCC161011</strain>
    </source>
</reference>
<dbReference type="GO" id="GO:0016020">
    <property type="term" value="C:membrane"/>
    <property type="evidence" value="ECO:0007669"/>
    <property type="project" value="UniProtKB-SubCell"/>
</dbReference>
<keyword evidence="10" id="KW-0408">Iron</keyword>
<dbReference type="PANTHER" id="PTHR24305:SF166">
    <property type="entry name" value="CYTOCHROME P450 12A4, MITOCHONDRIAL-RELATED"/>
    <property type="match status" value="1"/>
</dbReference>